<feature type="binding site" evidence="10">
    <location>
        <begin position="173"/>
        <end position="180"/>
    </location>
    <ligand>
        <name>NAD(+)</name>
        <dbReference type="ChEBI" id="CHEBI:57540"/>
    </ligand>
</feature>
<evidence type="ECO:0000256" key="7">
    <source>
        <dbReference type="ARBA" id="ARBA00023027"/>
    </source>
</evidence>
<dbReference type="SUPFAM" id="SSF51905">
    <property type="entry name" value="FAD/NAD(P)-binding domain"/>
    <property type="match status" value="1"/>
</dbReference>
<dbReference type="InterPro" id="IPR036188">
    <property type="entry name" value="FAD/NAD-bd_sf"/>
</dbReference>
<dbReference type="GO" id="GO:0006103">
    <property type="term" value="P:2-oxoglutarate metabolic process"/>
    <property type="evidence" value="ECO:0007669"/>
    <property type="project" value="TreeGrafter"/>
</dbReference>
<dbReference type="STRING" id="1006576.DTL3_0584"/>
<dbReference type="RefSeq" id="WP_045087452.1">
    <property type="nucleotide sequence ID" value="NZ_LN824141.1"/>
</dbReference>
<dbReference type="GO" id="GO:0050660">
    <property type="term" value="F:flavin adenine dinucleotide binding"/>
    <property type="evidence" value="ECO:0007669"/>
    <property type="project" value="InterPro"/>
</dbReference>
<comment type="catalytic activity">
    <reaction evidence="8 12">
        <text>N(6)-[(R)-dihydrolipoyl]-L-lysyl-[protein] + NAD(+) = N(6)-[(R)-lipoyl]-L-lysyl-[protein] + NADH + H(+)</text>
        <dbReference type="Rhea" id="RHEA:15045"/>
        <dbReference type="Rhea" id="RHEA-COMP:10474"/>
        <dbReference type="Rhea" id="RHEA-COMP:10475"/>
        <dbReference type="ChEBI" id="CHEBI:15378"/>
        <dbReference type="ChEBI" id="CHEBI:57540"/>
        <dbReference type="ChEBI" id="CHEBI:57945"/>
        <dbReference type="ChEBI" id="CHEBI:83099"/>
        <dbReference type="ChEBI" id="CHEBI:83100"/>
        <dbReference type="EC" id="1.8.1.4"/>
    </reaction>
</comment>
<dbReference type="EMBL" id="LN824141">
    <property type="protein sequence ID" value="CEP77902.1"/>
    <property type="molecule type" value="Genomic_DNA"/>
</dbReference>
<evidence type="ECO:0000313" key="16">
    <source>
        <dbReference type="Proteomes" id="UP000032809"/>
    </source>
</evidence>
<keyword evidence="6 12" id="KW-0560">Oxidoreductase</keyword>
<dbReference type="SUPFAM" id="SSF55424">
    <property type="entry name" value="FAD/NAD-linked reductases, dimerisation (C-terminal) domain"/>
    <property type="match status" value="1"/>
</dbReference>
<dbReference type="Pfam" id="PF07992">
    <property type="entry name" value="Pyr_redox_2"/>
    <property type="match status" value="1"/>
</dbReference>
<evidence type="ECO:0000256" key="4">
    <source>
        <dbReference type="ARBA" id="ARBA00022630"/>
    </source>
</evidence>
<keyword evidence="10" id="KW-0547">Nucleotide-binding</keyword>
<dbReference type="InterPro" id="IPR050151">
    <property type="entry name" value="Class-I_Pyr_Nuc-Dis_Oxidored"/>
</dbReference>
<dbReference type="FunFam" id="3.30.390.30:FF:000001">
    <property type="entry name" value="Dihydrolipoyl dehydrogenase"/>
    <property type="match status" value="1"/>
</dbReference>
<dbReference type="Proteomes" id="UP000032809">
    <property type="component" value="Chromosome I"/>
</dbReference>
<evidence type="ECO:0000256" key="5">
    <source>
        <dbReference type="ARBA" id="ARBA00022827"/>
    </source>
</evidence>
<keyword evidence="7 10" id="KW-0520">NAD</keyword>
<evidence type="ECO:0000313" key="15">
    <source>
        <dbReference type="EMBL" id="CEP77902.1"/>
    </source>
</evidence>
<keyword evidence="16" id="KW-1185">Reference proteome</keyword>
<evidence type="ECO:0000256" key="10">
    <source>
        <dbReference type="PIRSR" id="PIRSR000350-3"/>
    </source>
</evidence>
<dbReference type="InterPro" id="IPR016156">
    <property type="entry name" value="FAD/NAD-linked_Rdtase_dimer_sf"/>
</dbReference>
<dbReference type="EC" id="1.8.1.4" evidence="3 12"/>
<dbReference type="InterPro" id="IPR004099">
    <property type="entry name" value="Pyr_nucl-diS_OxRdtase_dimer"/>
</dbReference>
<feature type="disulfide bond" description="Redox-active" evidence="11">
    <location>
        <begin position="39"/>
        <end position="44"/>
    </location>
</feature>
<feature type="binding site" evidence="10">
    <location>
        <position position="196"/>
    </location>
    <ligand>
        <name>NAD(+)</name>
        <dbReference type="ChEBI" id="CHEBI:57540"/>
    </ligand>
</feature>
<dbReference type="PATRIC" id="fig|1006576.9.peg.570"/>
<evidence type="ECO:0000256" key="6">
    <source>
        <dbReference type="ARBA" id="ARBA00023002"/>
    </source>
</evidence>
<feature type="binding site" evidence="10">
    <location>
        <position position="48"/>
    </location>
    <ligand>
        <name>FAD</name>
        <dbReference type="ChEBI" id="CHEBI:57692"/>
    </ligand>
</feature>
<organism evidence="15 16">
    <name type="scientific">Defluviitoga tunisiensis</name>
    <dbReference type="NCBI Taxonomy" id="1006576"/>
    <lineage>
        <taxon>Bacteria</taxon>
        <taxon>Thermotogati</taxon>
        <taxon>Thermotogota</taxon>
        <taxon>Thermotogae</taxon>
        <taxon>Petrotogales</taxon>
        <taxon>Petrotogaceae</taxon>
        <taxon>Defluviitoga</taxon>
    </lineage>
</organism>
<dbReference type="InterPro" id="IPR023753">
    <property type="entry name" value="FAD/NAD-binding_dom"/>
</dbReference>
<protein>
    <recommendedName>
        <fullName evidence="3 12">Dihydrolipoyl dehydrogenase</fullName>
        <ecNumber evidence="3 12">1.8.1.4</ecNumber>
    </recommendedName>
</protein>
<accession>A0A0C7NPS2</accession>
<dbReference type="Gene3D" id="3.50.50.60">
    <property type="entry name" value="FAD/NAD(P)-binding domain"/>
    <property type="match status" value="2"/>
</dbReference>
<dbReference type="HOGENOM" id="CLU_016755_0_3_0"/>
<comment type="miscellaneous">
    <text evidence="12">The active site is a redox-active disulfide bond.</text>
</comment>
<feature type="binding site" evidence="10">
    <location>
        <begin position="307"/>
        <end position="310"/>
    </location>
    <ligand>
        <name>FAD</name>
        <dbReference type="ChEBI" id="CHEBI:57692"/>
    </ligand>
</feature>
<evidence type="ECO:0000256" key="12">
    <source>
        <dbReference type="RuleBase" id="RU003692"/>
    </source>
</evidence>
<dbReference type="InterPro" id="IPR006258">
    <property type="entry name" value="Lipoamide_DH"/>
</dbReference>
<evidence type="ECO:0000259" key="13">
    <source>
        <dbReference type="Pfam" id="PF02852"/>
    </source>
</evidence>
<gene>
    <name evidence="15" type="ORF">DTL3_0584</name>
</gene>
<dbReference type="Pfam" id="PF02852">
    <property type="entry name" value="Pyr_redox_dim"/>
    <property type="match status" value="1"/>
</dbReference>
<dbReference type="KEGG" id="dtn:DTL3_0584"/>
<dbReference type="PIRSF" id="PIRSF000350">
    <property type="entry name" value="Mercury_reductase_MerA"/>
    <property type="match status" value="1"/>
</dbReference>
<dbReference type="OrthoDB" id="9807946at2"/>
<comment type="subcellular location">
    <subcellularLocation>
        <location evidence="1">Cytoplasm</location>
    </subcellularLocation>
</comment>
<dbReference type="PANTHER" id="PTHR22912">
    <property type="entry name" value="DISULFIDE OXIDOREDUCTASE"/>
    <property type="match status" value="1"/>
</dbReference>
<keyword evidence="12" id="KW-0676">Redox-active center</keyword>
<proteinExistence type="inferred from homology"/>
<feature type="domain" description="Pyridine nucleotide-disulphide oxidoreductase dimerisation" evidence="13">
    <location>
        <begin position="335"/>
        <end position="441"/>
    </location>
</feature>
<feature type="binding site" evidence="10">
    <location>
        <position position="301"/>
    </location>
    <ligand>
        <name>FAD</name>
        <dbReference type="ChEBI" id="CHEBI:57692"/>
    </ligand>
</feature>
<evidence type="ECO:0000256" key="8">
    <source>
        <dbReference type="ARBA" id="ARBA00049187"/>
    </source>
</evidence>
<dbReference type="PANTHER" id="PTHR22912:SF217">
    <property type="entry name" value="DIHYDROLIPOYL DEHYDROGENASE"/>
    <property type="match status" value="1"/>
</dbReference>
<dbReference type="Gene3D" id="3.30.390.30">
    <property type="match status" value="1"/>
</dbReference>
<evidence type="ECO:0000256" key="1">
    <source>
        <dbReference type="ARBA" id="ARBA00004496"/>
    </source>
</evidence>
<feature type="active site" description="Proton acceptor" evidence="9">
    <location>
        <position position="431"/>
    </location>
</feature>
<dbReference type="PRINTS" id="PR00368">
    <property type="entry name" value="FADPNR"/>
</dbReference>
<evidence type="ECO:0000256" key="11">
    <source>
        <dbReference type="PIRSR" id="PIRSR000350-4"/>
    </source>
</evidence>
<evidence type="ECO:0000259" key="14">
    <source>
        <dbReference type="Pfam" id="PF07992"/>
    </source>
</evidence>
<evidence type="ECO:0000256" key="9">
    <source>
        <dbReference type="PIRSR" id="PIRSR000350-2"/>
    </source>
</evidence>
<evidence type="ECO:0000256" key="3">
    <source>
        <dbReference type="ARBA" id="ARBA00012608"/>
    </source>
</evidence>
<dbReference type="AlphaFoldDB" id="A0A0C7NPS2"/>
<dbReference type="PRINTS" id="PR00411">
    <property type="entry name" value="PNDRDTASEI"/>
</dbReference>
<name>A0A0C7NPS2_DEFTU</name>
<keyword evidence="5 10" id="KW-0274">FAD</keyword>
<feature type="domain" description="FAD/NAD(P)-binding" evidence="14">
    <location>
        <begin position="2"/>
        <end position="316"/>
    </location>
</feature>
<reference evidence="16" key="1">
    <citation type="submission" date="2014-11" db="EMBL/GenBank/DDBJ databases">
        <authorList>
            <person name="Wibberg D."/>
        </authorList>
    </citation>
    <scope>NUCLEOTIDE SEQUENCE [LARGE SCALE GENOMIC DNA]</scope>
    <source>
        <strain evidence="16">L3</strain>
    </source>
</reference>
<dbReference type="GO" id="GO:0004148">
    <property type="term" value="F:dihydrolipoyl dehydrogenase (NADH) activity"/>
    <property type="evidence" value="ECO:0007669"/>
    <property type="project" value="UniProtKB-EC"/>
</dbReference>
<comment type="similarity">
    <text evidence="2 12">Belongs to the class-I pyridine nucleotide-disulfide oxidoreductase family.</text>
</comment>
<evidence type="ECO:0000256" key="2">
    <source>
        <dbReference type="ARBA" id="ARBA00007532"/>
    </source>
</evidence>
<dbReference type="NCBIfam" id="TIGR01350">
    <property type="entry name" value="lipoamide_DH"/>
    <property type="match status" value="1"/>
</dbReference>
<feature type="binding site" evidence="10">
    <location>
        <position position="263"/>
    </location>
    <ligand>
        <name>NAD(+)</name>
        <dbReference type="ChEBI" id="CHEBI:57540"/>
    </ligand>
</feature>
<dbReference type="InterPro" id="IPR001100">
    <property type="entry name" value="Pyr_nuc-diS_OxRdtase"/>
</dbReference>
<dbReference type="GO" id="GO:0005737">
    <property type="term" value="C:cytoplasm"/>
    <property type="evidence" value="ECO:0007669"/>
    <property type="project" value="UniProtKB-SubCell"/>
</dbReference>
<sequence>MYDVIIIGAGPAGYVSAIRLSQLGKKVAIIEKEYLGGTCTNKGCIPTKTLLSCAHLYDEIISKSNKFGININSVSYDLNKMDNYLTTVVTQTRKGIEYLIKKNKIDFINATAEIVDTNHVKTGNNILETKNIILAHGSEPAVFPPFNSIEGIWTSDDFFINLKDIPNSILIVGGGVIGVEFATFLASLGKKVYIVELMDHILPTEDLDVSQEIKRSLLRKGVEIYEKNKVINVEKDGKMYISKIEENGKITEINSEKILLAVGRKPVIPEDVKKIGIEINKGIKTDLNMRTNISNIYAIGDIRADIMLAHVAMYEGIVAAHNIAGEKKIMDYNAVPNVIFSNPEIATVGIKEKDANPEEVIVSKFPVSANARARTINEKNGFVKVIADKRSKKIIGISIVSQNATEMIMEGVLAVKYGMTTNQLTDAIHPHPTLSEIILEAVEGVEGKAIHI</sequence>
<comment type="cofactor">
    <cofactor evidence="10 12">
        <name>FAD</name>
        <dbReference type="ChEBI" id="CHEBI:57692"/>
    </cofactor>
    <text evidence="10 12">Binds 1 FAD per subunit.</text>
</comment>
<keyword evidence="4 12" id="KW-0285">Flavoprotein</keyword>